<evidence type="ECO:0000313" key="1">
    <source>
        <dbReference type="EMBL" id="KAI7844428.1"/>
    </source>
</evidence>
<protein>
    <submittedName>
        <fullName evidence="1">Uncharacterized protein</fullName>
    </submittedName>
</protein>
<comment type="caution">
    <text evidence="1">The sequence shown here is derived from an EMBL/GenBank/DDBJ whole genome shotgun (WGS) entry which is preliminary data.</text>
</comment>
<evidence type="ECO:0000313" key="2">
    <source>
        <dbReference type="Proteomes" id="UP001205105"/>
    </source>
</evidence>
<dbReference type="AlphaFoldDB" id="A0AAD5H7W8"/>
<accession>A0AAD5H7W8</accession>
<name>A0AAD5H7W8_9CHLO</name>
<sequence length="273" mass="29189">MAGEAAAVSAGSPARRLQQACPPWPLYFENLNCSGTAAITVRAQLAAPPGPGEAPCINGAARSGEWCTRSLELAAGQQQLVFPQAANTTFQYYATVQLPSSVTVEFGVNQTDPQTAWFDTASGQPCSLLQPGNATTCRPFRQVNAVQGNATCPDPGDGRPYSITCKKNSTCSAKLLVNNNCSLNIGLLVYGELATDVQPGYCYNNVTRRGEACLRYLTYPAGQADMGDTYAIEGLQQAGLHYYAWWVGRVALVFEATKQHLLASRLIVHSSTL</sequence>
<gene>
    <name evidence="1" type="ORF">COHA_002021</name>
</gene>
<reference evidence="1" key="1">
    <citation type="submission" date="2020-11" db="EMBL/GenBank/DDBJ databases">
        <title>Chlorella ohadii genome sequencing and assembly.</title>
        <authorList>
            <person name="Murik O."/>
            <person name="Treves H."/>
            <person name="Kedem I."/>
            <person name="Shotland Y."/>
            <person name="Kaplan A."/>
        </authorList>
    </citation>
    <scope>NUCLEOTIDE SEQUENCE</scope>
    <source>
        <strain evidence="1">1</strain>
    </source>
</reference>
<proteinExistence type="predicted"/>
<organism evidence="1 2">
    <name type="scientific">Chlorella ohadii</name>
    <dbReference type="NCBI Taxonomy" id="2649997"/>
    <lineage>
        <taxon>Eukaryota</taxon>
        <taxon>Viridiplantae</taxon>
        <taxon>Chlorophyta</taxon>
        <taxon>core chlorophytes</taxon>
        <taxon>Trebouxiophyceae</taxon>
        <taxon>Chlorellales</taxon>
        <taxon>Chlorellaceae</taxon>
        <taxon>Chlorella clade</taxon>
        <taxon>Chlorella</taxon>
    </lineage>
</organism>
<dbReference type="EMBL" id="JADXDR010000031">
    <property type="protein sequence ID" value="KAI7844428.1"/>
    <property type="molecule type" value="Genomic_DNA"/>
</dbReference>
<keyword evidence="2" id="KW-1185">Reference proteome</keyword>
<dbReference type="Proteomes" id="UP001205105">
    <property type="component" value="Unassembled WGS sequence"/>
</dbReference>